<reference evidence="2 3" key="1">
    <citation type="submission" date="2020-04" db="EMBL/GenBank/DDBJ databases">
        <title>Sequencing and Assembly of C. fimi.</title>
        <authorList>
            <person name="Ramsey A.R."/>
        </authorList>
    </citation>
    <scope>NUCLEOTIDE SEQUENCE [LARGE SCALE GENOMIC DNA]</scope>
    <source>
        <strain evidence="2 3">SB</strain>
    </source>
</reference>
<dbReference type="AlphaFoldDB" id="A0A7Y0LWG9"/>
<dbReference type="PANTHER" id="PTHR43649:SF12">
    <property type="entry name" value="DIACETYLCHITOBIOSE BINDING PROTEIN DASA"/>
    <property type="match status" value="1"/>
</dbReference>
<sequence>MRFSGPVLLSVPSRRRDPPSFSTGAGSRRRQSGHPAGARLGRSHGVLEPVVGRRPRAPVVEKETPVTVTHRAQDGPVPPLGRTTGRRRRRLLLTSVVALSTALVAACAQGSGGGDAAEDVSFGSDTELSGNLSVMGFGAGDEIAQVRMEAAQKALGDGVDVSLIEGDLDIQAFLSAVAADDPPELISANRDQIGTFASRGAIIPLDDCLDAEGVDTSVFQEAALAQVTFNDQVYGIPEFNQVQLTQANGDLLAAAGLTIEDVNGSSWERIAAANQALAKSEGGKVSVIGYDSKLPEFLPLWAKANGADLLSQDGRTAQLDDPAVVEALEFAVGIYDAQGGFPAVKAFRDSADFFGENNQFATSTLGAMPMEQWYINVVNDVSPDAPVVYDSFRGRDGEPLAFSSGSAWAIPKGSANPQAACTFAATMVATDSWMAAAQARADIRAEEGKPFTMSPTANTEADEQIRAMVDLDEPKFGPGLEAMYAGLEKTFTLPANPADAEFKTAWQDGVNRVLNGQQEPAEALAQAQEEAQAALDEAWADWDARG</sequence>
<name>A0A7Y0LWG9_CELFI</name>
<dbReference type="PANTHER" id="PTHR43649">
    <property type="entry name" value="ARABINOSE-BINDING PROTEIN-RELATED"/>
    <property type="match status" value="1"/>
</dbReference>
<comment type="caution">
    <text evidence="2">The sequence shown here is derived from an EMBL/GenBank/DDBJ whole genome shotgun (WGS) entry which is preliminary data.</text>
</comment>
<evidence type="ECO:0000313" key="3">
    <source>
        <dbReference type="Proteomes" id="UP000562124"/>
    </source>
</evidence>
<dbReference type="EMBL" id="JABCJJ010000004">
    <property type="protein sequence ID" value="NMR19433.1"/>
    <property type="molecule type" value="Genomic_DNA"/>
</dbReference>
<accession>A0A7Y0LWG9</accession>
<dbReference type="SUPFAM" id="SSF53850">
    <property type="entry name" value="Periplasmic binding protein-like II"/>
    <property type="match status" value="1"/>
</dbReference>
<dbReference type="Gene3D" id="3.40.190.10">
    <property type="entry name" value="Periplasmic binding protein-like II"/>
    <property type="match status" value="1"/>
</dbReference>
<evidence type="ECO:0000313" key="2">
    <source>
        <dbReference type="EMBL" id="NMR19433.1"/>
    </source>
</evidence>
<dbReference type="InterPro" id="IPR050490">
    <property type="entry name" value="Bact_solute-bd_prot1"/>
</dbReference>
<dbReference type="Proteomes" id="UP000562124">
    <property type="component" value="Unassembled WGS sequence"/>
</dbReference>
<organism evidence="2 3">
    <name type="scientific">Cellulomonas fimi</name>
    <dbReference type="NCBI Taxonomy" id="1708"/>
    <lineage>
        <taxon>Bacteria</taxon>
        <taxon>Bacillati</taxon>
        <taxon>Actinomycetota</taxon>
        <taxon>Actinomycetes</taxon>
        <taxon>Micrococcales</taxon>
        <taxon>Cellulomonadaceae</taxon>
        <taxon>Cellulomonas</taxon>
    </lineage>
</organism>
<feature type="region of interest" description="Disordered" evidence="1">
    <location>
        <begin position="1"/>
        <end position="50"/>
    </location>
</feature>
<gene>
    <name evidence="2" type="ORF">HIR71_04220</name>
</gene>
<proteinExistence type="predicted"/>
<keyword evidence="3" id="KW-1185">Reference proteome</keyword>
<protein>
    <submittedName>
        <fullName evidence="2">Extracellular solute-binding protein</fullName>
    </submittedName>
</protein>
<feature type="region of interest" description="Disordered" evidence="1">
    <location>
        <begin position="62"/>
        <end position="83"/>
    </location>
</feature>
<evidence type="ECO:0000256" key="1">
    <source>
        <dbReference type="SAM" id="MobiDB-lite"/>
    </source>
</evidence>